<evidence type="ECO:0000313" key="3">
    <source>
        <dbReference type="Proteomes" id="UP000297229"/>
    </source>
</evidence>
<dbReference type="AlphaFoldDB" id="A0A4Z1JN56"/>
<keyword evidence="3" id="KW-1185">Reference proteome</keyword>
<dbReference type="Pfam" id="PF00646">
    <property type="entry name" value="F-box"/>
    <property type="match status" value="1"/>
</dbReference>
<dbReference type="InterPro" id="IPR001810">
    <property type="entry name" value="F-box_dom"/>
</dbReference>
<accession>A0A4Z1JN56</accession>
<sequence length="402" mass="45777">MEINTIAYKPENIIMIKNEYNHNRLKYFTLINQVDTNNSIQVPHNSTTMDAQGNEEELDRRFEVLATSTIAHDRRGAAYVGPPGQLPFVKTNTKQAITPRQSSAGAFDNFPLEIQQEICKNLDFESIVTFSKTSYAAKIIVDSVFIFTETTSKAPRFLKAIAELKLLHVHSVATIAHVLSPSSCDFCPNYGSYFFPLTGSRCCFFCLSTESEFSLIRKTHAIEFFGSSSIKGLPSVFAKMFCPPIPENYMTEVVECFSAQKVVDMCSRRRYKTRQYHTASGDQFQPSQRLRYWGPDQRSQPTYAVSVRIPLLRDSESPHYMGGYYCRPCIMSWTKSKNTNRHTFLQIRVMSPHFEDGSARKIVDDTLNLPVRTIDEHVKHAKTCANARAFLWKGRGYISGKK</sequence>
<proteinExistence type="predicted"/>
<protein>
    <recommendedName>
        <fullName evidence="1">F-box domain-containing protein</fullName>
    </recommendedName>
</protein>
<dbReference type="EMBL" id="PQXM01000228">
    <property type="protein sequence ID" value="TGO75181.1"/>
    <property type="molecule type" value="Genomic_DNA"/>
</dbReference>
<evidence type="ECO:0000259" key="1">
    <source>
        <dbReference type="Pfam" id="PF00646"/>
    </source>
</evidence>
<feature type="domain" description="F-box" evidence="1">
    <location>
        <begin position="107"/>
        <end position="144"/>
    </location>
</feature>
<reference evidence="2 3" key="1">
    <citation type="submission" date="2017-12" db="EMBL/GenBank/DDBJ databases">
        <title>Comparative genomics of Botrytis spp.</title>
        <authorList>
            <person name="Valero-Jimenez C.A."/>
            <person name="Tapia P."/>
            <person name="Veloso J."/>
            <person name="Silva-Moreno E."/>
            <person name="Staats M."/>
            <person name="Valdes J.H."/>
            <person name="Van Kan J.A.L."/>
        </authorList>
    </citation>
    <scope>NUCLEOTIDE SEQUENCE [LARGE SCALE GENOMIC DNA]</scope>
    <source>
        <strain evidence="2 3">Be9601</strain>
    </source>
</reference>
<comment type="caution">
    <text evidence="2">The sequence shown here is derived from an EMBL/GenBank/DDBJ whole genome shotgun (WGS) entry which is preliminary data.</text>
</comment>
<organism evidence="2 3">
    <name type="scientific">Botrytis elliptica</name>
    <dbReference type="NCBI Taxonomy" id="278938"/>
    <lineage>
        <taxon>Eukaryota</taxon>
        <taxon>Fungi</taxon>
        <taxon>Dikarya</taxon>
        <taxon>Ascomycota</taxon>
        <taxon>Pezizomycotina</taxon>
        <taxon>Leotiomycetes</taxon>
        <taxon>Helotiales</taxon>
        <taxon>Sclerotiniaceae</taxon>
        <taxon>Botrytis</taxon>
    </lineage>
</organism>
<dbReference type="Proteomes" id="UP000297229">
    <property type="component" value="Unassembled WGS sequence"/>
</dbReference>
<name>A0A4Z1JN56_9HELO</name>
<evidence type="ECO:0000313" key="2">
    <source>
        <dbReference type="EMBL" id="TGO75181.1"/>
    </source>
</evidence>
<dbReference type="STRING" id="278938.A0A4Z1JN56"/>
<gene>
    <name evidence="2" type="ORF">BELL_0229g00040</name>
</gene>